<protein>
    <submittedName>
        <fullName evidence="2">YlxR family protein</fullName>
    </submittedName>
</protein>
<dbReference type="SUPFAM" id="SSF64376">
    <property type="entry name" value="YlxR-like"/>
    <property type="match status" value="1"/>
</dbReference>
<dbReference type="InterPro" id="IPR035931">
    <property type="entry name" value="YlxR-like_sf"/>
</dbReference>
<dbReference type="CDD" id="cd00279">
    <property type="entry name" value="YlxR"/>
    <property type="match status" value="1"/>
</dbReference>
<dbReference type="InterPro" id="IPR007393">
    <property type="entry name" value="YlxR_dom"/>
</dbReference>
<organism evidence="2 3">
    <name type="scientific">Maccoyibacter intestinihominis</name>
    <dbReference type="NCBI Taxonomy" id="3133499"/>
    <lineage>
        <taxon>Bacteria</taxon>
        <taxon>Bacillati</taxon>
        <taxon>Bacillota</taxon>
        <taxon>Clostridia</taxon>
        <taxon>Lachnospirales</taxon>
        <taxon>Lachnospiraceae</taxon>
        <taxon>Maccoyibacter</taxon>
    </lineage>
</organism>
<dbReference type="InterPro" id="IPR037465">
    <property type="entry name" value="YlxR"/>
</dbReference>
<dbReference type="Gene3D" id="3.30.1230.10">
    <property type="entry name" value="YlxR-like"/>
    <property type="match status" value="1"/>
</dbReference>
<dbReference type="RefSeq" id="WP_353530801.1">
    <property type="nucleotide sequence ID" value="NZ_JBBMEX010000007.1"/>
</dbReference>
<dbReference type="EMBL" id="JBBMEX010000007">
    <property type="protein sequence ID" value="MEQ2557758.1"/>
    <property type="molecule type" value="Genomic_DNA"/>
</dbReference>
<feature type="domain" description="YlxR" evidence="1">
    <location>
        <begin position="9"/>
        <end position="83"/>
    </location>
</feature>
<dbReference type="Proteomes" id="UP001454489">
    <property type="component" value="Unassembled WGS sequence"/>
</dbReference>
<accession>A0ABV1HDH0</accession>
<evidence type="ECO:0000259" key="1">
    <source>
        <dbReference type="Pfam" id="PF04296"/>
    </source>
</evidence>
<gene>
    <name evidence="2" type="ORF">WMO43_07730</name>
</gene>
<reference evidence="2 3" key="1">
    <citation type="submission" date="2024-03" db="EMBL/GenBank/DDBJ databases">
        <title>Human intestinal bacterial collection.</title>
        <authorList>
            <person name="Pauvert C."/>
            <person name="Hitch T.C.A."/>
            <person name="Clavel T."/>
        </authorList>
    </citation>
    <scope>NUCLEOTIDE SEQUENCE [LARGE SCALE GENOMIC DNA]</scope>
    <source>
        <strain evidence="2 3">CLA-AA-H185</strain>
    </source>
</reference>
<dbReference type="PANTHER" id="PTHR34215:SF1">
    <property type="entry name" value="YLXR DOMAIN-CONTAINING PROTEIN"/>
    <property type="match status" value="1"/>
</dbReference>
<evidence type="ECO:0000313" key="2">
    <source>
        <dbReference type="EMBL" id="MEQ2557758.1"/>
    </source>
</evidence>
<name>A0ABV1HDH0_9FIRM</name>
<evidence type="ECO:0000313" key="3">
    <source>
        <dbReference type="Proteomes" id="UP001454489"/>
    </source>
</evidence>
<sequence>MTSKKVPMRQCVGCGEMKNKREMIRVIKTSENEIILDATGKKNGRGAYLCADSECLKKAEKSKGLERSLKTAILKEIYEQLEEEMEAIEK</sequence>
<keyword evidence="3" id="KW-1185">Reference proteome</keyword>
<dbReference type="NCBIfam" id="NF047356">
    <property type="entry name" value="RNA_bind_RnpM"/>
    <property type="match status" value="1"/>
</dbReference>
<dbReference type="PANTHER" id="PTHR34215">
    <property type="entry name" value="BLL0784 PROTEIN"/>
    <property type="match status" value="1"/>
</dbReference>
<proteinExistence type="predicted"/>
<dbReference type="Pfam" id="PF04296">
    <property type="entry name" value="YlxR"/>
    <property type="match status" value="1"/>
</dbReference>
<comment type="caution">
    <text evidence="2">The sequence shown here is derived from an EMBL/GenBank/DDBJ whole genome shotgun (WGS) entry which is preliminary data.</text>
</comment>